<dbReference type="SMART" id="SM00849">
    <property type="entry name" value="Lactamase_B"/>
    <property type="match status" value="1"/>
</dbReference>
<name>A0A644Z361_9ZZZZ</name>
<proteinExistence type="predicted"/>
<feature type="domain" description="Metallo-beta-lactamase" evidence="1">
    <location>
        <begin position="12"/>
        <end position="194"/>
    </location>
</feature>
<protein>
    <submittedName>
        <fullName evidence="2">Putative metallo-hydrolase YycJ</fullName>
        <ecNumber evidence="2">3.-.-.-</ecNumber>
    </submittedName>
</protein>
<organism evidence="2">
    <name type="scientific">bioreactor metagenome</name>
    <dbReference type="NCBI Taxonomy" id="1076179"/>
    <lineage>
        <taxon>unclassified sequences</taxon>
        <taxon>metagenomes</taxon>
        <taxon>ecological metagenomes</taxon>
    </lineage>
</organism>
<dbReference type="Pfam" id="PF12706">
    <property type="entry name" value="Lactamase_B_2"/>
    <property type="match status" value="1"/>
</dbReference>
<keyword evidence="2" id="KW-0378">Hydrolase</keyword>
<reference evidence="2" key="1">
    <citation type="submission" date="2019-08" db="EMBL/GenBank/DDBJ databases">
        <authorList>
            <person name="Kucharzyk K."/>
            <person name="Murdoch R.W."/>
            <person name="Higgins S."/>
            <person name="Loffler F."/>
        </authorList>
    </citation>
    <scope>NUCLEOTIDE SEQUENCE</scope>
</reference>
<evidence type="ECO:0000259" key="1">
    <source>
        <dbReference type="SMART" id="SM00849"/>
    </source>
</evidence>
<dbReference type="AlphaFoldDB" id="A0A644Z361"/>
<dbReference type="SUPFAM" id="SSF56281">
    <property type="entry name" value="Metallo-hydrolase/oxidoreductase"/>
    <property type="match status" value="1"/>
</dbReference>
<dbReference type="InterPro" id="IPR001279">
    <property type="entry name" value="Metallo-B-lactamas"/>
</dbReference>
<dbReference type="Gene3D" id="3.60.15.10">
    <property type="entry name" value="Ribonuclease Z/Hydroxyacylglutathione hydrolase-like"/>
    <property type="match status" value="1"/>
</dbReference>
<dbReference type="EC" id="3.-.-.-" evidence="2"/>
<dbReference type="GO" id="GO:0016787">
    <property type="term" value="F:hydrolase activity"/>
    <property type="evidence" value="ECO:0007669"/>
    <property type="project" value="UniProtKB-KW"/>
</dbReference>
<accession>A0A644Z361</accession>
<sequence length="257" mass="28713">MLTYAVLGSGSSGNSYVFSDGESSVLIDQGYSVVELCRRLDRFGVDYSTLKAVCVTHLHPDHAKGVGTLARKKGLNVYLNKQACEEEMVQFTKLGIPNQLVNPITPFELIEVGPFSLFCFPTSHDSCGSVGWLVRYQEEQFMVLTDTGVTTEEHKSLAKSATVLFLEANYDPQMLATGPYPVYLKRRIDGRYGHLSNHQALSFLQESGFCGNHVYFIHMSDVNNDPALLENAAHKMVNTPFTVCRKNQWYGPEREAK</sequence>
<dbReference type="PANTHER" id="PTHR47619">
    <property type="entry name" value="METALLO-HYDROLASE YYCJ-RELATED"/>
    <property type="match status" value="1"/>
</dbReference>
<gene>
    <name evidence="2" type="primary">yycJ_17</name>
    <name evidence="2" type="ORF">SDC9_81886</name>
</gene>
<comment type="caution">
    <text evidence="2">The sequence shown here is derived from an EMBL/GenBank/DDBJ whole genome shotgun (WGS) entry which is preliminary data.</text>
</comment>
<dbReference type="InterPro" id="IPR052533">
    <property type="entry name" value="WalJ/YycJ-like"/>
</dbReference>
<evidence type="ECO:0000313" key="2">
    <source>
        <dbReference type="EMBL" id="MPM35296.1"/>
    </source>
</evidence>
<dbReference type="PANTHER" id="PTHR47619:SF1">
    <property type="entry name" value="EXODEOXYRIBONUCLEASE WALJ"/>
    <property type="match status" value="1"/>
</dbReference>
<dbReference type="EMBL" id="VSSQ01007240">
    <property type="protein sequence ID" value="MPM35296.1"/>
    <property type="molecule type" value="Genomic_DNA"/>
</dbReference>
<dbReference type="InterPro" id="IPR036866">
    <property type="entry name" value="RibonucZ/Hydroxyglut_hydro"/>
</dbReference>